<name>A0A0U1MJ50_STAAU</name>
<reference evidence="1 2" key="1">
    <citation type="submission" date="2015-04" db="EMBL/GenBank/DDBJ databases">
        <authorList>
            <person name="Syromyatnikov M.Y."/>
            <person name="Popov V.N."/>
        </authorList>
    </citation>
    <scope>NUCLEOTIDE SEQUENCE [LARGE SCALE GENOMIC DNA]</scope>
    <source>
        <strain evidence="1 2">AH1</strain>
    </source>
</reference>
<proteinExistence type="predicted"/>
<protein>
    <submittedName>
        <fullName evidence="1">Uncharacterized protein</fullName>
    </submittedName>
</protein>
<gene>
    <name evidence="1" type="ORF">BN1321_240003</name>
</gene>
<sequence length="74" mass="8789">MYEQSIQKIGETNINIIVRNVMHKIALYNLKNIYSAPIDKFKRSMKRSDFYSMSLLLEEKVNVCRTCHDAKYNE</sequence>
<dbReference type="Proteomes" id="UP000039437">
    <property type="component" value="Unassembled WGS sequence"/>
</dbReference>
<evidence type="ECO:0000313" key="1">
    <source>
        <dbReference type="EMBL" id="CRI09223.1"/>
    </source>
</evidence>
<accession>A0A0U1MJ50</accession>
<organism evidence="1 2">
    <name type="scientific">Staphylococcus aureus</name>
    <dbReference type="NCBI Taxonomy" id="1280"/>
    <lineage>
        <taxon>Bacteria</taxon>
        <taxon>Bacillati</taxon>
        <taxon>Bacillota</taxon>
        <taxon>Bacilli</taxon>
        <taxon>Bacillales</taxon>
        <taxon>Staphylococcaceae</taxon>
        <taxon>Staphylococcus</taxon>
    </lineage>
</organism>
<dbReference type="AlphaFoldDB" id="A0A0U1MJ50"/>
<evidence type="ECO:0000313" key="2">
    <source>
        <dbReference type="Proteomes" id="UP000039437"/>
    </source>
</evidence>
<dbReference type="EMBL" id="CVOQ01000017">
    <property type="protein sequence ID" value="CRI09223.1"/>
    <property type="molecule type" value="Genomic_DNA"/>
</dbReference>